<feature type="region of interest" description="Disordered" evidence="1">
    <location>
        <begin position="1"/>
        <end position="54"/>
    </location>
</feature>
<evidence type="ECO:0000313" key="4">
    <source>
        <dbReference type="Proteomes" id="UP001151760"/>
    </source>
</evidence>
<evidence type="ECO:0000256" key="1">
    <source>
        <dbReference type="SAM" id="MobiDB-lite"/>
    </source>
</evidence>
<dbReference type="PANTHER" id="PTHR24559">
    <property type="entry name" value="TRANSPOSON TY3-I GAG-POL POLYPROTEIN"/>
    <property type="match status" value="1"/>
</dbReference>
<dbReference type="PROSITE" id="PS50878">
    <property type="entry name" value="RT_POL"/>
    <property type="match status" value="1"/>
</dbReference>
<reference evidence="3" key="2">
    <citation type="submission" date="2022-01" db="EMBL/GenBank/DDBJ databases">
        <authorList>
            <person name="Yamashiro T."/>
            <person name="Shiraishi A."/>
            <person name="Satake H."/>
            <person name="Nakayama K."/>
        </authorList>
    </citation>
    <scope>NUCLEOTIDE SEQUENCE</scope>
</reference>
<dbReference type="InterPro" id="IPR053134">
    <property type="entry name" value="RNA-dir_DNA_polymerase"/>
</dbReference>
<dbReference type="InterPro" id="IPR000477">
    <property type="entry name" value="RT_dom"/>
</dbReference>
<reference evidence="3" key="1">
    <citation type="journal article" date="2022" name="Int. J. Mol. Sci.">
        <title>Draft Genome of Tanacetum Coccineum: Genomic Comparison of Closely Related Tanacetum-Family Plants.</title>
        <authorList>
            <person name="Yamashiro T."/>
            <person name="Shiraishi A."/>
            <person name="Nakayama K."/>
            <person name="Satake H."/>
        </authorList>
    </citation>
    <scope>NUCLEOTIDE SEQUENCE</scope>
</reference>
<sequence>MPPRMRTRSVGWPAAESLGGGTGVRVGSGGRGRRPREGNDESVDDLNGQGNDQGMELIGNLLPAMLAQVSNRGNAGNQNGNVVNENVQENVRNVIVNGNRVGCSYKEFLACNPKEYDGKGGAVVLTRWIEKTESVNDMSGCSIDQKVKYTAGSFVGKALTWWNSQIRTLSREVAVSMSWNDFKFMMIQEFCPSHEMQKLESESWNHAIKVEKRGNVGTPSKDKNGRDVNTRTRTGNAFATTVNPVGRENMGTWPKDCKGVPRNMNLVNARNPIVRECYECGSTDHGRRNQGNQARGRAFMLGAEEALHDLNIMTGLEPSDLGFRYEIEIASGQLVEIDKVIKGCKLEIEGHVFDIDLISFGHGSFDVIIDGKVLRVVGERPEEKARFLMGVKKQEEIVVVRDFPEVFLDDLSGLPPIREIEFRIELIPGATPELQDKFFIRPSLLPWGASVLFVKKKDGSFRMCIDYRELNKLTVKNRYPLPRIDDLFDQLQGSQFFSKIDLRSGYHQLRVHEDDILKTTFRTRYRHFEFTVIPFGLSNAPAVFMDLMNKVCRPYLDKFVIVFIDDILIYSKTQEEHVEHLRLVLGLLKKEKLYAKFSKCEFWLREVQFLGHVINGLAGYYHRFIENFSKIAKSLTILTQKCKTFNWGEEQELAFQTLKDKLCNCAVLASRWTADFVVYCVASGIGLVVGCGPCLHLRSGEIICMGLRVSYTDHKSLQHIFSQKELNMRQRRWIELFSDYDCEIRYHPGKANVVADALSRKERVKPKRVRAMNMTLQSSIKDRILTAQKEAVDEFAGL</sequence>
<keyword evidence="3" id="KW-0548">Nucleotidyltransferase</keyword>
<dbReference type="GO" id="GO:0003964">
    <property type="term" value="F:RNA-directed DNA polymerase activity"/>
    <property type="evidence" value="ECO:0007669"/>
    <property type="project" value="UniProtKB-KW"/>
</dbReference>
<dbReference type="Gene3D" id="3.10.10.10">
    <property type="entry name" value="HIV Type 1 Reverse Transcriptase, subunit A, domain 1"/>
    <property type="match status" value="1"/>
</dbReference>
<protein>
    <submittedName>
        <fullName evidence="3">Reverse transcriptase domain-containing protein</fullName>
    </submittedName>
</protein>
<gene>
    <name evidence="3" type="ORF">Tco_0801778</name>
</gene>
<dbReference type="PANTHER" id="PTHR24559:SF444">
    <property type="entry name" value="REVERSE TRANSCRIPTASE DOMAIN-CONTAINING PROTEIN"/>
    <property type="match status" value="1"/>
</dbReference>
<feature type="domain" description="Reverse transcriptase" evidence="2">
    <location>
        <begin position="435"/>
        <end position="614"/>
    </location>
</feature>
<dbReference type="Proteomes" id="UP001151760">
    <property type="component" value="Unassembled WGS sequence"/>
</dbReference>
<dbReference type="InterPro" id="IPR043128">
    <property type="entry name" value="Rev_trsase/Diguanyl_cyclase"/>
</dbReference>
<dbReference type="CDD" id="cd01647">
    <property type="entry name" value="RT_LTR"/>
    <property type="match status" value="1"/>
</dbReference>
<comment type="caution">
    <text evidence="3">The sequence shown here is derived from an EMBL/GenBank/DDBJ whole genome shotgun (WGS) entry which is preliminary data.</text>
</comment>
<dbReference type="SUPFAM" id="SSF56672">
    <property type="entry name" value="DNA/RNA polymerases"/>
    <property type="match status" value="1"/>
</dbReference>
<proteinExistence type="predicted"/>
<keyword evidence="4" id="KW-1185">Reference proteome</keyword>
<feature type="compositionally biased region" description="Gly residues" evidence="1">
    <location>
        <begin position="18"/>
        <end position="30"/>
    </location>
</feature>
<organism evidence="3 4">
    <name type="scientific">Tanacetum coccineum</name>
    <dbReference type="NCBI Taxonomy" id="301880"/>
    <lineage>
        <taxon>Eukaryota</taxon>
        <taxon>Viridiplantae</taxon>
        <taxon>Streptophyta</taxon>
        <taxon>Embryophyta</taxon>
        <taxon>Tracheophyta</taxon>
        <taxon>Spermatophyta</taxon>
        <taxon>Magnoliopsida</taxon>
        <taxon>eudicotyledons</taxon>
        <taxon>Gunneridae</taxon>
        <taxon>Pentapetalae</taxon>
        <taxon>asterids</taxon>
        <taxon>campanulids</taxon>
        <taxon>Asterales</taxon>
        <taxon>Asteraceae</taxon>
        <taxon>Asteroideae</taxon>
        <taxon>Anthemideae</taxon>
        <taxon>Anthemidinae</taxon>
        <taxon>Tanacetum</taxon>
    </lineage>
</organism>
<name>A0ABQ5A0Y3_9ASTR</name>
<keyword evidence="3" id="KW-0808">Transferase</keyword>
<evidence type="ECO:0000313" key="3">
    <source>
        <dbReference type="EMBL" id="GJS94810.1"/>
    </source>
</evidence>
<dbReference type="Gene3D" id="3.30.70.270">
    <property type="match status" value="2"/>
</dbReference>
<accession>A0ABQ5A0Y3</accession>
<dbReference type="Pfam" id="PF00078">
    <property type="entry name" value="RVT_1"/>
    <property type="match status" value="1"/>
</dbReference>
<keyword evidence="3" id="KW-0695">RNA-directed DNA polymerase</keyword>
<evidence type="ECO:0000259" key="2">
    <source>
        <dbReference type="PROSITE" id="PS50878"/>
    </source>
</evidence>
<dbReference type="EMBL" id="BQNB010011761">
    <property type="protein sequence ID" value="GJS94810.1"/>
    <property type="molecule type" value="Genomic_DNA"/>
</dbReference>
<dbReference type="InterPro" id="IPR043502">
    <property type="entry name" value="DNA/RNA_pol_sf"/>
</dbReference>